<sequence length="315" mass="36628">MIKAFLKEYRFFYSQYAILVGIYWLVFYLYRLPMHYFLTANIISLTTLGLISLWKYYQFKTKIKTLQEFIYVTDLDSLTLPSDKVYHSLIIKLNEEASKKLLQQRNQQKNTESLIKMWSHQMKLPLSALSLMVQTQSTDVKEYQQQVFRLEKYLNNLLSYLKFKQHHDDFRFQIVSVREIISSIVKESRYLCIAKELSVTIQGNCQLKTDKKWLRFALMQLIDNAIKYSTKGGNITITLSSKSIIISDNGIGILSEDLPRLFDEGFTGFNGHEHQKATGLGLYMTKEILDQLNLGIKVNSLIGEGTQVIISPLTR</sequence>
<organism evidence="13 14">
    <name type="scientific">Streptococcus dysgalactiae subsp. dysgalactiae</name>
    <dbReference type="NCBI Taxonomy" id="99822"/>
    <lineage>
        <taxon>Bacteria</taxon>
        <taxon>Bacillati</taxon>
        <taxon>Bacillota</taxon>
        <taxon>Bacilli</taxon>
        <taxon>Lactobacillales</taxon>
        <taxon>Streptococcaceae</taxon>
        <taxon>Streptococcus</taxon>
    </lineage>
</organism>
<dbReference type="SUPFAM" id="SSF55874">
    <property type="entry name" value="ATPase domain of HSP90 chaperone/DNA topoisomerase II/histidine kinase"/>
    <property type="match status" value="1"/>
</dbReference>
<keyword evidence="7 13" id="KW-0418">Kinase</keyword>
<evidence type="ECO:0000256" key="11">
    <source>
        <dbReference type="SAM" id="Phobius"/>
    </source>
</evidence>
<proteinExistence type="predicted"/>
<dbReference type="SMART" id="SM00387">
    <property type="entry name" value="HATPase_c"/>
    <property type="match status" value="1"/>
</dbReference>
<dbReference type="RefSeq" id="WP_115245966.1">
    <property type="nucleotide sequence ID" value="NZ_JAIEZZ010000017.1"/>
</dbReference>
<evidence type="ECO:0000256" key="7">
    <source>
        <dbReference type="ARBA" id="ARBA00022777"/>
    </source>
</evidence>
<evidence type="ECO:0000313" key="13">
    <source>
        <dbReference type="EMBL" id="SUN48968.1"/>
    </source>
</evidence>
<dbReference type="InterPro" id="IPR003594">
    <property type="entry name" value="HATPase_dom"/>
</dbReference>
<dbReference type="InterPro" id="IPR005467">
    <property type="entry name" value="His_kinase_dom"/>
</dbReference>
<reference evidence="13 14" key="1">
    <citation type="submission" date="2018-06" db="EMBL/GenBank/DDBJ databases">
        <authorList>
            <consortium name="Pathogen Informatics"/>
            <person name="Doyle S."/>
        </authorList>
    </citation>
    <scope>NUCLEOTIDE SEQUENCE [LARGE SCALE GENOMIC DNA]</scope>
    <source>
        <strain evidence="13 14">NCTC4670</strain>
    </source>
</reference>
<dbReference type="Proteomes" id="UP000254797">
    <property type="component" value="Unassembled WGS sequence"/>
</dbReference>
<dbReference type="GO" id="GO:0016036">
    <property type="term" value="P:cellular response to phosphate starvation"/>
    <property type="evidence" value="ECO:0007669"/>
    <property type="project" value="TreeGrafter"/>
</dbReference>
<dbReference type="AlphaFoldDB" id="A0A380JTM4"/>
<keyword evidence="4" id="KW-1003">Cell membrane</keyword>
<keyword evidence="10 11" id="KW-0472">Membrane</keyword>
<dbReference type="EC" id="2.7.13.3" evidence="3"/>
<feature type="domain" description="Histidine kinase" evidence="12">
    <location>
        <begin position="117"/>
        <end position="315"/>
    </location>
</feature>
<evidence type="ECO:0000256" key="10">
    <source>
        <dbReference type="ARBA" id="ARBA00023136"/>
    </source>
</evidence>
<evidence type="ECO:0000256" key="9">
    <source>
        <dbReference type="ARBA" id="ARBA00023012"/>
    </source>
</evidence>
<evidence type="ECO:0000256" key="6">
    <source>
        <dbReference type="ARBA" id="ARBA00022692"/>
    </source>
</evidence>
<dbReference type="Pfam" id="PF02518">
    <property type="entry name" value="HATPase_c"/>
    <property type="match status" value="1"/>
</dbReference>
<evidence type="ECO:0000259" key="12">
    <source>
        <dbReference type="PROSITE" id="PS50109"/>
    </source>
</evidence>
<protein>
    <recommendedName>
        <fullName evidence="3">histidine kinase</fullName>
        <ecNumber evidence="3">2.7.13.3</ecNumber>
    </recommendedName>
</protein>
<dbReference type="GO" id="GO:0004721">
    <property type="term" value="F:phosphoprotein phosphatase activity"/>
    <property type="evidence" value="ECO:0007669"/>
    <property type="project" value="TreeGrafter"/>
</dbReference>
<keyword evidence="5 13" id="KW-0808">Transferase</keyword>
<dbReference type="GO" id="GO:0005886">
    <property type="term" value="C:plasma membrane"/>
    <property type="evidence" value="ECO:0007669"/>
    <property type="project" value="UniProtKB-SubCell"/>
</dbReference>
<keyword evidence="9" id="KW-0902">Two-component regulatory system</keyword>
<evidence type="ECO:0000256" key="5">
    <source>
        <dbReference type="ARBA" id="ARBA00022679"/>
    </source>
</evidence>
<dbReference type="PROSITE" id="PS50109">
    <property type="entry name" value="HIS_KIN"/>
    <property type="match status" value="1"/>
</dbReference>
<evidence type="ECO:0000256" key="1">
    <source>
        <dbReference type="ARBA" id="ARBA00000085"/>
    </source>
</evidence>
<gene>
    <name evidence="13" type="primary">bceS</name>
    <name evidence="13" type="ORF">NCTC4670_00786</name>
</gene>
<feature type="transmembrane region" description="Helical" evidence="11">
    <location>
        <begin position="36"/>
        <end position="57"/>
    </location>
</feature>
<accession>A0A380JTM4</accession>
<dbReference type="InterPro" id="IPR036890">
    <property type="entry name" value="HATPase_C_sf"/>
</dbReference>
<name>A0A380JTM4_STRDY</name>
<keyword evidence="8 11" id="KW-1133">Transmembrane helix</keyword>
<comment type="catalytic activity">
    <reaction evidence="1">
        <text>ATP + protein L-histidine = ADP + protein N-phospho-L-histidine.</text>
        <dbReference type="EC" id="2.7.13.3"/>
    </reaction>
</comment>
<evidence type="ECO:0000256" key="4">
    <source>
        <dbReference type="ARBA" id="ARBA00022475"/>
    </source>
</evidence>
<evidence type="ECO:0000313" key="14">
    <source>
        <dbReference type="Proteomes" id="UP000254797"/>
    </source>
</evidence>
<dbReference type="PANTHER" id="PTHR45453">
    <property type="entry name" value="PHOSPHATE REGULON SENSOR PROTEIN PHOR"/>
    <property type="match status" value="1"/>
</dbReference>
<evidence type="ECO:0000256" key="8">
    <source>
        <dbReference type="ARBA" id="ARBA00022989"/>
    </source>
</evidence>
<evidence type="ECO:0000256" key="3">
    <source>
        <dbReference type="ARBA" id="ARBA00012438"/>
    </source>
</evidence>
<feature type="transmembrane region" description="Helical" evidence="11">
    <location>
        <begin position="12"/>
        <end position="30"/>
    </location>
</feature>
<dbReference type="GO" id="GO:0000155">
    <property type="term" value="F:phosphorelay sensor kinase activity"/>
    <property type="evidence" value="ECO:0007669"/>
    <property type="project" value="TreeGrafter"/>
</dbReference>
<dbReference type="PANTHER" id="PTHR45453:SF2">
    <property type="entry name" value="HISTIDINE KINASE"/>
    <property type="match status" value="1"/>
</dbReference>
<dbReference type="EMBL" id="UHFG01000004">
    <property type="protein sequence ID" value="SUN48968.1"/>
    <property type="molecule type" value="Genomic_DNA"/>
</dbReference>
<dbReference type="Gene3D" id="3.30.565.10">
    <property type="entry name" value="Histidine kinase-like ATPase, C-terminal domain"/>
    <property type="match status" value="1"/>
</dbReference>
<dbReference type="InterPro" id="IPR050351">
    <property type="entry name" value="BphY/WalK/GraS-like"/>
</dbReference>
<evidence type="ECO:0000256" key="2">
    <source>
        <dbReference type="ARBA" id="ARBA00004651"/>
    </source>
</evidence>
<comment type="subcellular location">
    <subcellularLocation>
        <location evidence="2">Cell membrane</location>
        <topology evidence="2">Multi-pass membrane protein</topology>
    </subcellularLocation>
</comment>
<keyword evidence="6 11" id="KW-0812">Transmembrane</keyword>